<keyword evidence="1" id="KW-1133">Transmembrane helix</keyword>
<organism evidence="2 3">
    <name type="scientific">Psychrobacter coccoides</name>
    <dbReference type="NCBI Taxonomy" id="2818440"/>
    <lineage>
        <taxon>Bacteria</taxon>
        <taxon>Pseudomonadati</taxon>
        <taxon>Pseudomonadota</taxon>
        <taxon>Gammaproteobacteria</taxon>
        <taxon>Moraxellales</taxon>
        <taxon>Moraxellaceae</taxon>
        <taxon>Psychrobacter</taxon>
    </lineage>
</organism>
<dbReference type="Proteomes" id="UP000664554">
    <property type="component" value="Unassembled WGS sequence"/>
</dbReference>
<feature type="transmembrane region" description="Helical" evidence="1">
    <location>
        <begin position="38"/>
        <end position="62"/>
    </location>
</feature>
<sequence>MKPPADKTFKKNRRPARSIKEIRRRQLGEAYLSPLDRLVYALLSGLMYGFVGLVIDIAIVIIRSILDIGHGEMLWLFAPFLLLLGALIGLIFGKNVGADSVNALNSDPMEHPYIDAYTVRHDIFRGIVIGVILFGLIWLTMLLVI</sequence>
<feature type="transmembrane region" description="Helical" evidence="1">
    <location>
        <begin position="74"/>
        <end position="92"/>
    </location>
</feature>
<gene>
    <name evidence="2" type="ORF">J3492_05900</name>
</gene>
<comment type="caution">
    <text evidence="2">The sequence shown here is derived from an EMBL/GenBank/DDBJ whole genome shotgun (WGS) entry which is preliminary data.</text>
</comment>
<accession>A0ABS3NNY1</accession>
<reference evidence="2 3" key="1">
    <citation type="submission" date="2021-03" db="EMBL/GenBank/DDBJ databases">
        <authorList>
            <person name="Shang D.-D."/>
            <person name="Du Z.-J."/>
            <person name="Chen G.-J."/>
        </authorList>
    </citation>
    <scope>NUCLEOTIDE SEQUENCE [LARGE SCALE GENOMIC DNA]</scope>
    <source>
        <strain evidence="2 3">F1192</strain>
    </source>
</reference>
<evidence type="ECO:0000313" key="3">
    <source>
        <dbReference type="Proteomes" id="UP000664554"/>
    </source>
</evidence>
<name>A0ABS3NNY1_9GAMM</name>
<protein>
    <submittedName>
        <fullName evidence="2">Uncharacterized protein</fullName>
    </submittedName>
</protein>
<keyword evidence="1" id="KW-0812">Transmembrane</keyword>
<feature type="transmembrane region" description="Helical" evidence="1">
    <location>
        <begin position="123"/>
        <end position="144"/>
    </location>
</feature>
<proteinExistence type="predicted"/>
<dbReference type="RefSeq" id="WP_207990885.1">
    <property type="nucleotide sequence ID" value="NZ_JAGBKM010000008.1"/>
</dbReference>
<evidence type="ECO:0000256" key="1">
    <source>
        <dbReference type="SAM" id="Phobius"/>
    </source>
</evidence>
<evidence type="ECO:0000313" key="2">
    <source>
        <dbReference type="EMBL" id="MBO1530744.1"/>
    </source>
</evidence>
<dbReference type="EMBL" id="JAGBKM010000008">
    <property type="protein sequence ID" value="MBO1530744.1"/>
    <property type="molecule type" value="Genomic_DNA"/>
</dbReference>
<keyword evidence="1" id="KW-0472">Membrane</keyword>
<keyword evidence="3" id="KW-1185">Reference proteome</keyword>